<dbReference type="Proteomes" id="UP000597444">
    <property type="component" value="Unassembled WGS sequence"/>
</dbReference>
<gene>
    <name evidence="1" type="ORF">KSF_086900</name>
</gene>
<dbReference type="RefSeq" id="WP_220209348.1">
    <property type="nucleotide sequence ID" value="NZ_BNJK01000002.1"/>
</dbReference>
<keyword evidence="2" id="KW-1185">Reference proteome</keyword>
<sequence length="114" mass="13269">MRTDVNDLFAQAAYEARRQALLTGAYPKQAFTIPNSERCFTWDEIDPALEDAVKWLYRKEAQATIEAFISFVMQHGTTEAKQAIATAFSEMQDVLYTQRERATMEAERWRQEPR</sequence>
<name>A0A8J3N8V8_9CHLR</name>
<proteinExistence type="predicted"/>
<protein>
    <submittedName>
        <fullName evidence="1">Uncharacterized protein</fullName>
    </submittedName>
</protein>
<evidence type="ECO:0000313" key="2">
    <source>
        <dbReference type="Proteomes" id="UP000597444"/>
    </source>
</evidence>
<reference evidence="1" key="1">
    <citation type="submission" date="2020-10" db="EMBL/GenBank/DDBJ databases">
        <title>Taxonomic study of unclassified bacteria belonging to the class Ktedonobacteria.</title>
        <authorList>
            <person name="Yabe S."/>
            <person name="Wang C.M."/>
            <person name="Zheng Y."/>
            <person name="Sakai Y."/>
            <person name="Cavaletti L."/>
            <person name="Monciardini P."/>
            <person name="Donadio S."/>
        </authorList>
    </citation>
    <scope>NUCLEOTIDE SEQUENCE</scope>
    <source>
        <strain evidence="1">ID150040</strain>
    </source>
</reference>
<organism evidence="1 2">
    <name type="scientific">Reticulibacter mediterranei</name>
    <dbReference type="NCBI Taxonomy" id="2778369"/>
    <lineage>
        <taxon>Bacteria</taxon>
        <taxon>Bacillati</taxon>
        <taxon>Chloroflexota</taxon>
        <taxon>Ktedonobacteria</taxon>
        <taxon>Ktedonobacterales</taxon>
        <taxon>Reticulibacteraceae</taxon>
        <taxon>Reticulibacter</taxon>
    </lineage>
</organism>
<dbReference type="EMBL" id="BNJK01000002">
    <property type="protein sequence ID" value="GHO98642.1"/>
    <property type="molecule type" value="Genomic_DNA"/>
</dbReference>
<comment type="caution">
    <text evidence="1">The sequence shown here is derived from an EMBL/GenBank/DDBJ whole genome shotgun (WGS) entry which is preliminary data.</text>
</comment>
<dbReference type="AlphaFoldDB" id="A0A8J3N8V8"/>
<accession>A0A8J3N8V8</accession>
<evidence type="ECO:0000313" key="1">
    <source>
        <dbReference type="EMBL" id="GHO98642.1"/>
    </source>
</evidence>